<sequence>MEDLWRAFRQAEIAPDAFIMNQLLFSYIKDGQGRQVVDVYRALTDEHEIKPDPLTFRALWMAIPANRLYTIRKAEFQQHIPEGRALFAAMVHSASTFEGQEFDYQLARKIVHSFRKLDDKVGLLQAVRGLRDVFAFSPPEPLVLELLADTVDLERMSKNPRARKGLLLHTQRMNHFLESRRQELEESGDLKPGTLLAGQARQHALCGFLEEKLMESCTTSALYPSGIESAL</sequence>
<dbReference type="EMBL" id="KQ964246">
    <property type="protein sequence ID" value="KXJ95563.1"/>
    <property type="molecule type" value="Genomic_DNA"/>
</dbReference>
<keyword evidence="2" id="KW-1185">Reference proteome</keyword>
<gene>
    <name evidence="1" type="ORF">Micbo1qcDRAFT_157551</name>
</gene>
<dbReference type="OrthoDB" id="185373at2759"/>
<dbReference type="Proteomes" id="UP000070501">
    <property type="component" value="Unassembled WGS sequence"/>
</dbReference>
<dbReference type="STRING" id="196109.A0A136JEH1"/>
<dbReference type="AlphaFoldDB" id="A0A136JEH1"/>
<proteinExistence type="predicted"/>
<organism evidence="1 2">
    <name type="scientific">Microdochium bolleyi</name>
    <dbReference type="NCBI Taxonomy" id="196109"/>
    <lineage>
        <taxon>Eukaryota</taxon>
        <taxon>Fungi</taxon>
        <taxon>Dikarya</taxon>
        <taxon>Ascomycota</taxon>
        <taxon>Pezizomycotina</taxon>
        <taxon>Sordariomycetes</taxon>
        <taxon>Xylariomycetidae</taxon>
        <taxon>Xylariales</taxon>
        <taxon>Microdochiaceae</taxon>
        <taxon>Microdochium</taxon>
    </lineage>
</organism>
<evidence type="ECO:0000313" key="1">
    <source>
        <dbReference type="EMBL" id="KXJ95563.1"/>
    </source>
</evidence>
<reference evidence="1 2" key="1">
    <citation type="submission" date="2016-02" db="EMBL/GenBank/DDBJ databases">
        <title>Draft genome sequence of Microdochium bolleyi, a fungal endophyte of beachgrass.</title>
        <authorList>
            <consortium name="DOE Joint Genome Institute"/>
            <person name="David A.S."/>
            <person name="May G."/>
            <person name="Haridas S."/>
            <person name="Lim J."/>
            <person name="Wang M."/>
            <person name="Labutti K."/>
            <person name="Lipzen A."/>
            <person name="Barry K."/>
            <person name="Grigoriev I.V."/>
        </authorList>
    </citation>
    <scope>NUCLEOTIDE SEQUENCE [LARGE SCALE GENOMIC DNA]</scope>
    <source>
        <strain evidence="1 2">J235TASD1</strain>
    </source>
</reference>
<protein>
    <submittedName>
        <fullName evidence="1">Uncharacterized protein</fullName>
    </submittedName>
</protein>
<accession>A0A136JEH1</accession>
<evidence type="ECO:0000313" key="2">
    <source>
        <dbReference type="Proteomes" id="UP000070501"/>
    </source>
</evidence>
<feature type="non-terminal residue" evidence="1">
    <location>
        <position position="231"/>
    </location>
</feature>
<name>A0A136JEH1_9PEZI</name>
<dbReference type="InParanoid" id="A0A136JEH1"/>